<organism evidence="1 2">
    <name type="scientific">Cystoisospora suis</name>
    <dbReference type="NCBI Taxonomy" id="483139"/>
    <lineage>
        <taxon>Eukaryota</taxon>
        <taxon>Sar</taxon>
        <taxon>Alveolata</taxon>
        <taxon>Apicomplexa</taxon>
        <taxon>Conoidasida</taxon>
        <taxon>Coccidia</taxon>
        <taxon>Eucoccidiorida</taxon>
        <taxon>Eimeriorina</taxon>
        <taxon>Sarcocystidae</taxon>
        <taxon>Cystoisospora</taxon>
    </lineage>
</organism>
<proteinExistence type="predicted"/>
<dbReference type="EMBL" id="MIGC01003436">
    <property type="protein sequence ID" value="PHJ19441.1"/>
    <property type="molecule type" value="Genomic_DNA"/>
</dbReference>
<dbReference type="Proteomes" id="UP000221165">
    <property type="component" value="Unassembled WGS sequence"/>
</dbReference>
<dbReference type="GeneID" id="94430088"/>
<dbReference type="RefSeq" id="XP_067921141.1">
    <property type="nucleotide sequence ID" value="XM_068066877.1"/>
</dbReference>
<dbReference type="VEuPathDB" id="ToxoDB:CSUI_006724"/>
<sequence length="101" mass="11380">MCFVLRQTDVRLFAAPVPFAHDRESNPVDSPPPSTVACPLYFRLHVRGRFAVPSPPTSASDSRHHFVNPSQIKLHLIYPRTGRFPPERGGLSVDWMILVFA</sequence>
<accession>A0A2C6JYV0</accession>
<comment type="caution">
    <text evidence="1">The sequence shown here is derived from an EMBL/GenBank/DDBJ whole genome shotgun (WGS) entry which is preliminary data.</text>
</comment>
<protein>
    <submittedName>
        <fullName evidence="1">Uncharacterized protein</fullName>
    </submittedName>
</protein>
<feature type="non-terminal residue" evidence="1">
    <location>
        <position position="101"/>
    </location>
</feature>
<dbReference type="AlphaFoldDB" id="A0A2C6JYV0"/>
<keyword evidence="2" id="KW-1185">Reference proteome</keyword>
<reference evidence="1 2" key="1">
    <citation type="journal article" date="2017" name="Int. J. Parasitol.">
        <title>The genome of the protozoan parasite Cystoisospora suis and a reverse vaccinology approach to identify vaccine candidates.</title>
        <authorList>
            <person name="Palmieri N."/>
            <person name="Shrestha A."/>
            <person name="Ruttkowski B."/>
            <person name="Beck T."/>
            <person name="Vogl C."/>
            <person name="Tomley F."/>
            <person name="Blake D.P."/>
            <person name="Joachim A."/>
        </authorList>
    </citation>
    <scope>NUCLEOTIDE SEQUENCE [LARGE SCALE GENOMIC DNA]</scope>
    <source>
        <strain evidence="1 2">Wien I</strain>
    </source>
</reference>
<name>A0A2C6JYV0_9APIC</name>
<evidence type="ECO:0000313" key="1">
    <source>
        <dbReference type="EMBL" id="PHJ19441.1"/>
    </source>
</evidence>
<gene>
    <name evidence="1" type="ORF">CSUI_006724</name>
</gene>
<evidence type="ECO:0000313" key="2">
    <source>
        <dbReference type="Proteomes" id="UP000221165"/>
    </source>
</evidence>